<feature type="compositionally biased region" description="Basic and acidic residues" evidence="1">
    <location>
        <begin position="247"/>
        <end position="264"/>
    </location>
</feature>
<evidence type="ECO:0000313" key="2">
    <source>
        <dbReference type="EMBL" id="KAL0918212.1"/>
    </source>
</evidence>
<comment type="caution">
    <text evidence="2">The sequence shown here is derived from an EMBL/GenBank/DDBJ whole genome shotgun (WGS) entry which is preliminary data.</text>
</comment>
<dbReference type="Proteomes" id="UP001552299">
    <property type="component" value="Unassembled WGS sequence"/>
</dbReference>
<protein>
    <submittedName>
        <fullName evidence="2">Uncharacterized protein</fullName>
    </submittedName>
</protein>
<dbReference type="AlphaFoldDB" id="A0ABD0UZF4"/>
<evidence type="ECO:0000313" key="3">
    <source>
        <dbReference type="Proteomes" id="UP001552299"/>
    </source>
</evidence>
<accession>A0ABD0UZF4</accession>
<dbReference type="EMBL" id="JANQDX010000009">
    <property type="protein sequence ID" value="KAL0918212.1"/>
    <property type="molecule type" value="Genomic_DNA"/>
</dbReference>
<name>A0ABD0UZF4_DENTH</name>
<organism evidence="2 3">
    <name type="scientific">Dendrobium thyrsiflorum</name>
    <name type="common">Pinecone-like raceme dendrobium</name>
    <name type="synonym">Orchid</name>
    <dbReference type="NCBI Taxonomy" id="117978"/>
    <lineage>
        <taxon>Eukaryota</taxon>
        <taxon>Viridiplantae</taxon>
        <taxon>Streptophyta</taxon>
        <taxon>Embryophyta</taxon>
        <taxon>Tracheophyta</taxon>
        <taxon>Spermatophyta</taxon>
        <taxon>Magnoliopsida</taxon>
        <taxon>Liliopsida</taxon>
        <taxon>Asparagales</taxon>
        <taxon>Orchidaceae</taxon>
        <taxon>Epidendroideae</taxon>
        <taxon>Malaxideae</taxon>
        <taxon>Dendrobiinae</taxon>
        <taxon>Dendrobium</taxon>
    </lineage>
</organism>
<sequence length="274" mass="31403">MRKNRKSFDEDISHRFQHFAVRTFPAASNDLKPLLTRCRVAVLTLEVHLDSDALTLDSVSGAERGGVKIGTKLSSSRSGNLMPLDLKLYKKKNITNQFISGLSPCFNQNKGLVPIVGYCLRIIYQFYHLIKHLLCCDLRESFLTVLHACLKEHQCKILDPWILQHNSFLDATNKLYAIDLLTVDHVTDFELMELIPAVTFLPISTPLILRRSPKELTFSIRSSPIVAGKNSCRQQEMEKITPLPHANRYEKEIRRGNGDEEKQRQINYRNSQQI</sequence>
<evidence type="ECO:0000256" key="1">
    <source>
        <dbReference type="SAM" id="MobiDB-lite"/>
    </source>
</evidence>
<reference evidence="2 3" key="1">
    <citation type="journal article" date="2024" name="Plant Biotechnol. J.">
        <title>Dendrobium thyrsiflorum genome and its molecular insights into genes involved in important horticultural traits.</title>
        <authorList>
            <person name="Chen B."/>
            <person name="Wang J.Y."/>
            <person name="Zheng P.J."/>
            <person name="Li K.L."/>
            <person name="Liang Y.M."/>
            <person name="Chen X.F."/>
            <person name="Zhang C."/>
            <person name="Zhao X."/>
            <person name="He X."/>
            <person name="Zhang G.Q."/>
            <person name="Liu Z.J."/>
            <person name="Xu Q."/>
        </authorList>
    </citation>
    <scope>NUCLEOTIDE SEQUENCE [LARGE SCALE GENOMIC DNA]</scope>
    <source>
        <strain evidence="2">GZMU011</strain>
    </source>
</reference>
<gene>
    <name evidence="2" type="ORF">M5K25_010206</name>
</gene>
<feature type="region of interest" description="Disordered" evidence="1">
    <location>
        <begin position="244"/>
        <end position="274"/>
    </location>
</feature>
<keyword evidence="3" id="KW-1185">Reference proteome</keyword>
<proteinExistence type="predicted"/>
<feature type="compositionally biased region" description="Polar residues" evidence="1">
    <location>
        <begin position="265"/>
        <end position="274"/>
    </location>
</feature>